<dbReference type="CDD" id="cd07247">
    <property type="entry name" value="SgaA_N_like"/>
    <property type="match status" value="1"/>
</dbReference>
<sequence>MTDQPQTQPMTAWIEIPVTDLDASHKFYDAAFGWSSQLVTDMGPNPIVILNGADNGGGGHLYPGKPAANSGTTVHLTVTDTLEATAERVGKAGGQVLGPIVDIPPGRFQYMTDLDGNSIGMFEVKAA</sequence>
<dbReference type="KEGG" id="otm:OSB_27300"/>
<keyword evidence="2" id="KW-1185">Reference proteome</keyword>
<dbReference type="InterPro" id="IPR052164">
    <property type="entry name" value="Anthracycline_SecMetBiosynth"/>
</dbReference>
<dbReference type="Proteomes" id="UP000067444">
    <property type="component" value="Chromosome"/>
</dbReference>
<dbReference type="EMBL" id="CP012160">
    <property type="protein sequence ID" value="AKS47254.1"/>
    <property type="molecule type" value="Genomic_DNA"/>
</dbReference>
<organism evidence="1 2">
    <name type="scientific">Octadecabacter temperatus</name>
    <dbReference type="NCBI Taxonomy" id="1458307"/>
    <lineage>
        <taxon>Bacteria</taxon>
        <taxon>Pseudomonadati</taxon>
        <taxon>Pseudomonadota</taxon>
        <taxon>Alphaproteobacteria</taxon>
        <taxon>Rhodobacterales</taxon>
        <taxon>Roseobacteraceae</taxon>
        <taxon>Octadecabacter</taxon>
    </lineage>
</organism>
<dbReference type="InterPro" id="IPR037523">
    <property type="entry name" value="VOC_core"/>
</dbReference>
<dbReference type="Gene3D" id="3.10.180.10">
    <property type="entry name" value="2,3-Dihydroxybiphenyl 1,2-Dioxygenase, domain 1"/>
    <property type="match status" value="1"/>
</dbReference>
<evidence type="ECO:0000313" key="2">
    <source>
        <dbReference type="Proteomes" id="UP000067444"/>
    </source>
</evidence>
<dbReference type="AlphaFoldDB" id="A0A0K0Y8G6"/>
<dbReference type="OrthoDB" id="9793039at2"/>
<dbReference type="PATRIC" id="fig|1458307.3.peg.2763"/>
<accession>A0A0K0Y8G6</accession>
<dbReference type="SUPFAM" id="SSF54593">
    <property type="entry name" value="Glyoxalase/Bleomycin resistance protein/Dihydroxybiphenyl dioxygenase"/>
    <property type="match status" value="1"/>
</dbReference>
<name>A0A0K0Y8G6_9RHOB</name>
<proteinExistence type="predicted"/>
<dbReference type="Pfam" id="PF00903">
    <property type="entry name" value="Glyoxalase"/>
    <property type="match status" value="1"/>
</dbReference>
<dbReference type="InterPro" id="IPR029068">
    <property type="entry name" value="Glyas_Bleomycin-R_OHBP_Dase"/>
</dbReference>
<dbReference type="InterPro" id="IPR004360">
    <property type="entry name" value="Glyas_Fos-R_dOase_dom"/>
</dbReference>
<dbReference type="STRING" id="1458307.OSB_27300"/>
<gene>
    <name evidence="1" type="ORF">OSB_27300</name>
</gene>
<dbReference type="PANTHER" id="PTHR33993">
    <property type="entry name" value="GLYOXALASE-RELATED"/>
    <property type="match status" value="1"/>
</dbReference>
<evidence type="ECO:0000313" key="1">
    <source>
        <dbReference type="EMBL" id="AKS47254.1"/>
    </source>
</evidence>
<dbReference type="RefSeq" id="WP_049835474.1">
    <property type="nucleotide sequence ID" value="NZ_CP012160.1"/>
</dbReference>
<protein>
    <submittedName>
        <fullName evidence="1">Glyoxalase-like domain protein</fullName>
    </submittedName>
</protein>
<reference evidence="1 2" key="1">
    <citation type="journal article" date="2015" name="Genome Announc.">
        <title>Closed Genome Sequence of Octadecabacter temperatus SB1, the First Mesophilic Species of the Genus Octadecabacter.</title>
        <authorList>
            <person name="Voget S."/>
            <person name="Billerbeck S."/>
            <person name="Simon M."/>
            <person name="Daniel R."/>
        </authorList>
    </citation>
    <scope>NUCLEOTIDE SEQUENCE [LARGE SCALE GENOMIC DNA]</scope>
    <source>
        <strain evidence="1 2">SB1</strain>
    </source>
</reference>
<dbReference type="PROSITE" id="PS51819">
    <property type="entry name" value="VOC"/>
    <property type="match status" value="1"/>
</dbReference>